<dbReference type="PROSITE" id="PS51186">
    <property type="entry name" value="GNAT"/>
    <property type="match status" value="1"/>
</dbReference>
<dbReference type="AlphaFoldDB" id="A0A089N275"/>
<dbReference type="KEGG" id="pste:PSTEL_06445"/>
<dbReference type="EMBL" id="CP009286">
    <property type="protein sequence ID" value="AIQ62794.1"/>
    <property type="molecule type" value="Genomic_DNA"/>
</dbReference>
<dbReference type="Gene3D" id="3.40.630.30">
    <property type="match status" value="1"/>
</dbReference>
<evidence type="ECO:0000259" key="1">
    <source>
        <dbReference type="PROSITE" id="PS51186"/>
    </source>
</evidence>
<keyword evidence="3" id="KW-1185">Reference proteome</keyword>
<dbReference type="GO" id="GO:0016747">
    <property type="term" value="F:acyltransferase activity, transferring groups other than amino-acyl groups"/>
    <property type="evidence" value="ECO:0007669"/>
    <property type="project" value="InterPro"/>
</dbReference>
<dbReference type="InterPro" id="IPR000182">
    <property type="entry name" value="GNAT_dom"/>
</dbReference>
<accession>A0A089N275</accession>
<dbReference type="HOGENOM" id="CLU_105077_1_1_9"/>
<dbReference type="Pfam" id="PF13508">
    <property type="entry name" value="Acetyltransf_7"/>
    <property type="match status" value="1"/>
</dbReference>
<dbReference type="SUPFAM" id="SSF55729">
    <property type="entry name" value="Acyl-CoA N-acyltransferases (Nat)"/>
    <property type="match status" value="1"/>
</dbReference>
<dbReference type="OrthoDB" id="9127144at2"/>
<proteinExistence type="predicted"/>
<name>A0A089N275_9BACL</name>
<evidence type="ECO:0000313" key="2">
    <source>
        <dbReference type="EMBL" id="AIQ62794.1"/>
    </source>
</evidence>
<dbReference type="InterPro" id="IPR016181">
    <property type="entry name" value="Acyl_CoA_acyltransferase"/>
</dbReference>
<reference evidence="2 3" key="1">
    <citation type="submission" date="2014-08" db="EMBL/GenBank/DDBJ databases">
        <title>Comparative genomics of the Paenibacillus odorifer group.</title>
        <authorList>
            <person name="den Bakker H.C."/>
            <person name="Tsai Y.-C."/>
            <person name="Martin N."/>
            <person name="Korlach J."/>
            <person name="Wiedmann M."/>
        </authorList>
    </citation>
    <scope>NUCLEOTIDE SEQUENCE [LARGE SCALE GENOMIC DNA]</scope>
    <source>
        <strain evidence="2 3">DSM 14472</strain>
    </source>
</reference>
<evidence type="ECO:0000313" key="3">
    <source>
        <dbReference type="Proteomes" id="UP000029507"/>
    </source>
</evidence>
<dbReference type="RefSeq" id="WP_038694208.1">
    <property type="nucleotide sequence ID" value="NZ_CP009286.1"/>
</dbReference>
<dbReference type="STRING" id="169760.PSTEL_06445"/>
<gene>
    <name evidence="2" type="ORF">PSTEL_06445</name>
</gene>
<protein>
    <recommendedName>
        <fullName evidence="1">N-acetyltransferase domain-containing protein</fullName>
    </recommendedName>
</protein>
<organism evidence="2 3">
    <name type="scientific">Paenibacillus stellifer</name>
    <dbReference type="NCBI Taxonomy" id="169760"/>
    <lineage>
        <taxon>Bacteria</taxon>
        <taxon>Bacillati</taxon>
        <taxon>Bacillota</taxon>
        <taxon>Bacilli</taxon>
        <taxon>Bacillales</taxon>
        <taxon>Paenibacillaceae</taxon>
        <taxon>Paenibacillus</taxon>
    </lineage>
</organism>
<dbReference type="CDD" id="cd04301">
    <property type="entry name" value="NAT_SF"/>
    <property type="match status" value="1"/>
</dbReference>
<dbReference type="Proteomes" id="UP000029507">
    <property type="component" value="Chromosome"/>
</dbReference>
<feature type="domain" description="N-acetyltransferase" evidence="1">
    <location>
        <begin position="1"/>
        <end position="143"/>
    </location>
</feature>
<sequence length="169" mass="19252">MQAGLDFDSLYRLMEASFPPSEFRTYEGQKSLLEDKRYRVIAEKGPDGRTNAFIAVWKFPQFQFLEHMAVDPSLRGQGVGGRMLSAFVAESSIPVLLEVEPPETEWASRRIAFYERLGFILNPYPYEQPPLRENQTPLSLLVMSGPSPLTENEFLHFRDTVHLVSTPGI</sequence>